<dbReference type="AlphaFoldDB" id="C0GB91"/>
<evidence type="ECO:0000313" key="2">
    <source>
        <dbReference type="Proteomes" id="UP000003678"/>
    </source>
</evidence>
<dbReference type="Proteomes" id="UP000003678">
    <property type="component" value="Unassembled WGS sequence"/>
</dbReference>
<dbReference type="EMBL" id="ACJD01000007">
    <property type="protein sequence ID" value="EEH12592.1"/>
    <property type="molecule type" value="Genomic_DNA"/>
</dbReference>
<accession>C0GB91</accession>
<reference evidence="1 2" key="1">
    <citation type="submission" date="2009-03" db="EMBL/GenBank/DDBJ databases">
        <authorList>
            <person name="Setubal J.C."/>
            <person name="Boyle S."/>
            <person name="Crasta O.R."/>
            <person name="Gillespie J.J."/>
            <person name="Kenyon R.W."/>
            <person name="Lu J."/>
            <person name="Mane S."/>
            <person name="Nagrani S."/>
            <person name="Shallom J.M."/>
            <person name="Shallom S."/>
            <person name="Shukla M."/>
            <person name="Snyder E.E."/>
            <person name="Sobral B.W."/>
            <person name="Wattam A.R."/>
            <person name="Will R."/>
            <person name="Williams K."/>
            <person name="Yoo H."/>
            <person name="Bruce D.H."/>
            <person name="Detter C."/>
            <person name="Munk C."/>
            <person name="Brettin T.S."/>
            <person name="Ficht T."/>
        </authorList>
    </citation>
    <scope>NUCLEOTIDE SEQUENCE [LARGE SCALE GENOMIC DNA]</scope>
    <source>
        <strain evidence="1 2">Cudo</strain>
    </source>
</reference>
<gene>
    <name evidence="1" type="ORF">BCETI_7000002</name>
</gene>
<sequence>MVPKFMSRRRSTVDEACGDDCGAAALAAQENSGKITSMAVATRIGDLTEDSGTNTAAVSGNTIRAQTIVNDSSNTLEGKLSDDYASSTLGTSSLTFGTPFGLEPRHVTQGAILAETAQINIATGHKATVSEGIIGTQNTAKQEVAAGASLSLQENTIDASLAVNNAANRIAIDKEGDPTFQGSVLITNLQQNKEGSVDAETTESGILAQATEGDVANVMSILSGSLNVAENIVSSSATGNQTVGAAGAAGHQIVIGGQLSVDSNTTGNGSSTISHDGGSAFAETVADFVIANNQANIGTDAADHLTISSASIGVEGTPTIGAVVDAVEGGSVVLADNAVTSQAVGNNTSAAILKDDDSAVGFDATAALANHQINLFSDIAATTQNGSVVAIVGKARDSIFDEGTVDVSGNKISALAFGNSASQQLALDANNLTAGDSTGLLTGGPNDETTHDSGLRAKAGAMLTSLQANYSSDISANNAASVVGVYGDNKVGSDISGAKLTVENNTQQATAIGSDATNLLGQVHYEDGKADHVAGLGGNSVAGSAGIANVQVGDAGSSVIASLTDAVAGFPGISSRAPITLPFFNANVKQEESSFSVTDNVQSASASGTQSRNELVVESNSVTANIGTGAQEHPTSSNTGLDGAYVRDNEDSFHTIHQPMIMATYGLINDQSIGGRVNALGPVCIQGFPFVRNSDSRLLKENSREQTKPYR</sequence>
<evidence type="ECO:0000313" key="1">
    <source>
        <dbReference type="EMBL" id="EEH12592.1"/>
    </source>
</evidence>
<proteinExistence type="predicted"/>
<protein>
    <submittedName>
        <fullName evidence="1">Cell wall protein AWA1</fullName>
    </submittedName>
</protein>
<comment type="caution">
    <text evidence="1">The sequence shown here is derived from an EMBL/GenBank/DDBJ whole genome shotgun (WGS) entry which is preliminary data.</text>
</comment>
<name>C0GB91_9HYPH</name>
<organism evidence="1 2">
    <name type="scientific">Brucella ceti str. Cudo</name>
    <dbReference type="NCBI Taxonomy" id="595497"/>
    <lineage>
        <taxon>Bacteria</taxon>
        <taxon>Pseudomonadati</taxon>
        <taxon>Pseudomonadota</taxon>
        <taxon>Alphaproteobacteria</taxon>
        <taxon>Hyphomicrobiales</taxon>
        <taxon>Brucellaceae</taxon>
        <taxon>Brucella/Ochrobactrum group</taxon>
        <taxon>Brucella</taxon>
    </lineage>
</organism>